<dbReference type="GO" id="GO:0071949">
    <property type="term" value="F:FAD binding"/>
    <property type="evidence" value="ECO:0007669"/>
    <property type="project" value="InterPro"/>
</dbReference>
<keyword evidence="3" id="KW-0285">Flavoprotein</keyword>
<keyword evidence="6" id="KW-0503">Monooxygenase</keyword>
<dbReference type="Pfam" id="PF01494">
    <property type="entry name" value="FAD_binding_3"/>
    <property type="match status" value="1"/>
</dbReference>
<dbReference type="GeneID" id="19270409"/>
<dbReference type="HOGENOM" id="CLU_009665_3_2_1"/>
<evidence type="ECO:0000259" key="8">
    <source>
        <dbReference type="Pfam" id="PF01494"/>
    </source>
</evidence>
<keyword evidence="5" id="KW-0560">Oxidoreductase</keyword>
<dbReference type="eggNOG" id="KOG2614">
    <property type="taxonomic scope" value="Eukaryota"/>
</dbReference>
<comment type="pathway">
    <text evidence="2">Secondary metabolite biosynthesis.</text>
</comment>
<dbReference type="SUPFAM" id="SSF51905">
    <property type="entry name" value="FAD/NAD(P)-binding domain"/>
    <property type="match status" value="1"/>
</dbReference>
<sequence>MASINKRPHVLIIGAGLGGLTLAQCLRKQGITFDVFERDNSEQARSQGWAIGLHTILKELENAVPSDLPNLRKAVNHLTPLDLSTQICFYTGAVNQRVGVQDTPETPCLRANRPKLRQWLATDIPIQWSKHLVHIDNTDAGQVTVEFADGTCATGDVVVGADGVNSTVREHLMQRSNHEVLNIVPTATIIGDVKLSGAAMERQLSLGHSCYIASPGVSSRTFVGLQQVAPDGQSGDFYWFHMEDDADVGTPGHWLRTASRKDKLAYVQKALAPFDPQLREIVELTTADGIRDDEFVFRDSEMISSLPRGSIALLGDAIHPMTPYLPEMIAEYHEKVTKRGAEAVRKSRNANRYDGERKVQMFAWGSPAVPLPLETIVLSEHQEHLQ</sequence>
<evidence type="ECO:0000313" key="9">
    <source>
        <dbReference type="EMBL" id="ETS83520.1"/>
    </source>
</evidence>
<proteinExistence type="predicted"/>
<accession>W3XBU6</accession>
<evidence type="ECO:0000256" key="3">
    <source>
        <dbReference type="ARBA" id="ARBA00022630"/>
    </source>
</evidence>
<dbReference type="KEGG" id="pfy:PFICI_05396"/>
<keyword evidence="7" id="KW-0732">Signal</keyword>
<evidence type="ECO:0000256" key="6">
    <source>
        <dbReference type="ARBA" id="ARBA00023033"/>
    </source>
</evidence>
<organism evidence="9 10">
    <name type="scientific">Pestalotiopsis fici (strain W106-1 / CGMCC3.15140)</name>
    <dbReference type="NCBI Taxonomy" id="1229662"/>
    <lineage>
        <taxon>Eukaryota</taxon>
        <taxon>Fungi</taxon>
        <taxon>Dikarya</taxon>
        <taxon>Ascomycota</taxon>
        <taxon>Pezizomycotina</taxon>
        <taxon>Sordariomycetes</taxon>
        <taxon>Xylariomycetidae</taxon>
        <taxon>Amphisphaeriales</taxon>
        <taxon>Sporocadaceae</taxon>
        <taxon>Pestalotiopsis</taxon>
    </lineage>
</organism>
<feature type="domain" description="FAD-binding" evidence="8">
    <location>
        <begin position="9"/>
        <end position="323"/>
    </location>
</feature>
<comment type="cofactor">
    <cofactor evidence="1">
        <name>FAD</name>
        <dbReference type="ChEBI" id="CHEBI:57692"/>
    </cofactor>
</comment>
<dbReference type="PANTHER" id="PTHR47178:SF6">
    <property type="entry name" value="FAD-BINDING DOMAIN-CONTAINING PROTEIN"/>
    <property type="match status" value="1"/>
</dbReference>
<dbReference type="Proteomes" id="UP000030651">
    <property type="component" value="Unassembled WGS sequence"/>
</dbReference>
<evidence type="ECO:0000256" key="2">
    <source>
        <dbReference type="ARBA" id="ARBA00005179"/>
    </source>
</evidence>
<evidence type="ECO:0000256" key="1">
    <source>
        <dbReference type="ARBA" id="ARBA00001974"/>
    </source>
</evidence>
<gene>
    <name evidence="9" type="ORF">PFICI_05396</name>
</gene>
<dbReference type="GO" id="GO:0004497">
    <property type="term" value="F:monooxygenase activity"/>
    <property type="evidence" value="ECO:0007669"/>
    <property type="project" value="UniProtKB-KW"/>
</dbReference>
<name>W3XBU6_PESFW</name>
<evidence type="ECO:0000313" key="10">
    <source>
        <dbReference type="Proteomes" id="UP000030651"/>
    </source>
</evidence>
<dbReference type="InParanoid" id="W3XBU6"/>
<dbReference type="EMBL" id="KI912111">
    <property type="protein sequence ID" value="ETS83520.1"/>
    <property type="molecule type" value="Genomic_DNA"/>
</dbReference>
<dbReference type="Gene3D" id="3.50.50.60">
    <property type="entry name" value="FAD/NAD(P)-binding domain"/>
    <property type="match status" value="1"/>
</dbReference>
<feature type="chain" id="PRO_5004834404" description="FAD-binding domain-containing protein" evidence="7">
    <location>
        <begin position="24"/>
        <end position="386"/>
    </location>
</feature>
<dbReference type="PANTHER" id="PTHR47178">
    <property type="entry name" value="MONOOXYGENASE, FAD-BINDING"/>
    <property type="match status" value="1"/>
</dbReference>
<feature type="signal peptide" evidence="7">
    <location>
        <begin position="1"/>
        <end position="23"/>
    </location>
</feature>
<dbReference type="OrthoDB" id="47494at2759"/>
<dbReference type="PRINTS" id="PR00420">
    <property type="entry name" value="RNGMNOXGNASE"/>
</dbReference>
<dbReference type="InterPro" id="IPR002938">
    <property type="entry name" value="FAD-bd"/>
</dbReference>
<keyword evidence="10" id="KW-1185">Reference proteome</keyword>
<evidence type="ECO:0000256" key="7">
    <source>
        <dbReference type="SAM" id="SignalP"/>
    </source>
</evidence>
<dbReference type="OMA" id="RFQGWAI"/>
<reference evidence="10" key="1">
    <citation type="journal article" date="2015" name="BMC Genomics">
        <title>Genomic and transcriptomic analysis of the endophytic fungus Pestalotiopsis fici reveals its lifestyle and high potential for synthesis of natural products.</title>
        <authorList>
            <person name="Wang X."/>
            <person name="Zhang X."/>
            <person name="Liu L."/>
            <person name="Xiang M."/>
            <person name="Wang W."/>
            <person name="Sun X."/>
            <person name="Che Y."/>
            <person name="Guo L."/>
            <person name="Liu G."/>
            <person name="Guo L."/>
            <person name="Wang C."/>
            <person name="Yin W.B."/>
            <person name="Stadler M."/>
            <person name="Zhang X."/>
            <person name="Liu X."/>
        </authorList>
    </citation>
    <scope>NUCLEOTIDE SEQUENCE [LARGE SCALE GENOMIC DNA]</scope>
    <source>
        <strain evidence="10">W106-1 / CGMCC3.15140</strain>
    </source>
</reference>
<evidence type="ECO:0000256" key="4">
    <source>
        <dbReference type="ARBA" id="ARBA00022827"/>
    </source>
</evidence>
<dbReference type="RefSeq" id="XP_007832168.1">
    <property type="nucleotide sequence ID" value="XM_007833977.1"/>
</dbReference>
<dbReference type="STRING" id="1229662.W3XBU6"/>
<keyword evidence="4" id="KW-0274">FAD</keyword>
<dbReference type="AlphaFoldDB" id="W3XBU6"/>
<protein>
    <recommendedName>
        <fullName evidence="8">FAD-binding domain-containing protein</fullName>
    </recommendedName>
</protein>
<evidence type="ECO:0000256" key="5">
    <source>
        <dbReference type="ARBA" id="ARBA00023002"/>
    </source>
</evidence>
<dbReference type="InterPro" id="IPR036188">
    <property type="entry name" value="FAD/NAD-bd_sf"/>
</dbReference>